<reference evidence="1" key="1">
    <citation type="submission" date="2020-09" db="EMBL/GenBank/DDBJ databases">
        <title>Genome-Enabled Discovery of Anthraquinone Biosynthesis in Senna tora.</title>
        <authorList>
            <person name="Kang S.-H."/>
            <person name="Pandey R.P."/>
            <person name="Lee C.-M."/>
            <person name="Sim J.-S."/>
            <person name="Jeong J.-T."/>
            <person name="Choi B.-S."/>
            <person name="Jung M."/>
            <person name="Ginzburg D."/>
            <person name="Zhao K."/>
            <person name="Won S.Y."/>
            <person name="Oh T.-J."/>
            <person name="Yu Y."/>
            <person name="Kim N.-H."/>
            <person name="Lee O.R."/>
            <person name="Lee T.-H."/>
            <person name="Bashyal P."/>
            <person name="Kim T.-S."/>
            <person name="Lee W.-H."/>
            <person name="Kawkins C."/>
            <person name="Kim C.-K."/>
            <person name="Kim J.S."/>
            <person name="Ahn B.O."/>
            <person name="Rhee S.Y."/>
            <person name="Sohng J.K."/>
        </authorList>
    </citation>
    <scope>NUCLEOTIDE SEQUENCE</scope>
    <source>
        <tissue evidence="1">Leaf</tissue>
    </source>
</reference>
<gene>
    <name evidence="1" type="ORF">G2W53_043508</name>
</gene>
<keyword evidence="2" id="KW-1185">Reference proteome</keyword>
<evidence type="ECO:0000313" key="2">
    <source>
        <dbReference type="Proteomes" id="UP000634136"/>
    </source>
</evidence>
<sequence>MVEEPRKMQRRLAKTEVANINTAVLGPKQSKLHSPLVLLLLSNKYCVVPVS</sequence>
<comment type="caution">
    <text evidence="1">The sequence shown here is derived from an EMBL/GenBank/DDBJ whole genome shotgun (WGS) entry which is preliminary data.</text>
</comment>
<dbReference type="AlphaFoldDB" id="A0A834W0A4"/>
<organism evidence="1 2">
    <name type="scientific">Senna tora</name>
    <dbReference type="NCBI Taxonomy" id="362788"/>
    <lineage>
        <taxon>Eukaryota</taxon>
        <taxon>Viridiplantae</taxon>
        <taxon>Streptophyta</taxon>
        <taxon>Embryophyta</taxon>
        <taxon>Tracheophyta</taxon>
        <taxon>Spermatophyta</taxon>
        <taxon>Magnoliopsida</taxon>
        <taxon>eudicotyledons</taxon>
        <taxon>Gunneridae</taxon>
        <taxon>Pentapetalae</taxon>
        <taxon>rosids</taxon>
        <taxon>fabids</taxon>
        <taxon>Fabales</taxon>
        <taxon>Fabaceae</taxon>
        <taxon>Caesalpinioideae</taxon>
        <taxon>Cassia clade</taxon>
        <taxon>Senna</taxon>
    </lineage>
</organism>
<dbReference type="EMBL" id="JAAIUW010000013">
    <property type="protein sequence ID" value="KAF7804397.1"/>
    <property type="molecule type" value="Genomic_DNA"/>
</dbReference>
<accession>A0A834W0A4</accession>
<protein>
    <submittedName>
        <fullName evidence="1">Uncharacterized protein</fullName>
    </submittedName>
</protein>
<proteinExistence type="predicted"/>
<name>A0A834W0A4_9FABA</name>
<dbReference type="Proteomes" id="UP000634136">
    <property type="component" value="Unassembled WGS sequence"/>
</dbReference>
<evidence type="ECO:0000313" key="1">
    <source>
        <dbReference type="EMBL" id="KAF7804397.1"/>
    </source>
</evidence>